<reference evidence="5 6" key="1">
    <citation type="submission" date="2017-11" db="EMBL/GenBank/DDBJ databases">
        <title>The genome sequence of Candidatus Carsonella ruddii from the psyllid Bactericera trigonica.</title>
        <authorList>
            <person name="Katsir L."/>
            <person name="Zhepu R."/>
            <person name="Piasezky A."/>
            <person name="Jong J."/>
            <person name="Sela N."/>
            <person name="Freilich S."/>
            <person name="Bahar O."/>
        </authorList>
    </citation>
    <scope>NUCLEOTIDE SEQUENCE [LARGE SCALE GENOMIC DNA]</scope>
    <source>
        <strain evidence="5 6">BT</strain>
    </source>
</reference>
<dbReference type="OrthoDB" id="9811714at2"/>
<evidence type="ECO:0000256" key="1">
    <source>
        <dbReference type="ARBA" id="ARBA00010254"/>
    </source>
</evidence>
<dbReference type="InterPro" id="IPR012340">
    <property type="entry name" value="NA-bd_OB-fold"/>
</dbReference>
<evidence type="ECO:0000313" key="6">
    <source>
        <dbReference type="Proteomes" id="UP000230531"/>
    </source>
</evidence>
<dbReference type="SUPFAM" id="SSF50249">
    <property type="entry name" value="Nucleic acid-binding proteins"/>
    <property type="match status" value="1"/>
</dbReference>
<dbReference type="InterPro" id="IPR000266">
    <property type="entry name" value="Ribosomal_uS17"/>
</dbReference>
<gene>
    <name evidence="5" type="primary">rpsQ</name>
    <name evidence="5" type="ORF">CUN91_00295</name>
</gene>
<dbReference type="GO" id="GO:0003735">
    <property type="term" value="F:structural constituent of ribosome"/>
    <property type="evidence" value="ECO:0007669"/>
    <property type="project" value="InterPro"/>
</dbReference>
<dbReference type="RefSeq" id="WP_157801466.1">
    <property type="nucleotide sequence ID" value="NZ_CP024798.1"/>
</dbReference>
<dbReference type="GO" id="GO:1990904">
    <property type="term" value="C:ribonucleoprotein complex"/>
    <property type="evidence" value="ECO:0007669"/>
    <property type="project" value="UniProtKB-KW"/>
</dbReference>
<keyword evidence="3" id="KW-0687">Ribonucleoprotein</keyword>
<dbReference type="EMBL" id="CP024798">
    <property type="protein sequence ID" value="ATX33396.1"/>
    <property type="molecule type" value="Genomic_DNA"/>
</dbReference>
<dbReference type="Proteomes" id="UP000230531">
    <property type="component" value="Chromosome"/>
</dbReference>
<evidence type="ECO:0000256" key="4">
    <source>
        <dbReference type="ARBA" id="ARBA00035311"/>
    </source>
</evidence>
<sequence length="80" mass="9626">MNKTFGRVIKKKFKKIIIIIKKSYILPILNKRIFYYKKLISYDIFNETNIGDYIIVTKSRPLTKTIFWIVSKIIEKVKLI</sequence>
<evidence type="ECO:0000313" key="5">
    <source>
        <dbReference type="EMBL" id="ATX33396.1"/>
    </source>
</evidence>
<name>A0A2K8KBV6_CARRU</name>
<organism evidence="5 6">
    <name type="scientific">Carsonella ruddii</name>
    <dbReference type="NCBI Taxonomy" id="114186"/>
    <lineage>
        <taxon>Bacteria</taxon>
        <taxon>Pseudomonadati</taxon>
        <taxon>Pseudomonadota</taxon>
        <taxon>Gammaproteobacteria</taxon>
        <taxon>Oceanospirillales</taxon>
        <taxon>Halomonadaceae</taxon>
        <taxon>Zymobacter group</taxon>
        <taxon>Candidatus Carsonella</taxon>
    </lineage>
</organism>
<dbReference type="GO" id="GO:0005840">
    <property type="term" value="C:ribosome"/>
    <property type="evidence" value="ECO:0007669"/>
    <property type="project" value="UniProtKB-KW"/>
</dbReference>
<dbReference type="GO" id="GO:0006412">
    <property type="term" value="P:translation"/>
    <property type="evidence" value="ECO:0007669"/>
    <property type="project" value="InterPro"/>
</dbReference>
<comment type="similarity">
    <text evidence="1">Belongs to the universal ribosomal protein uS17 family.</text>
</comment>
<keyword evidence="2 5" id="KW-0689">Ribosomal protein</keyword>
<evidence type="ECO:0000256" key="3">
    <source>
        <dbReference type="ARBA" id="ARBA00023274"/>
    </source>
</evidence>
<proteinExistence type="inferred from homology"/>
<accession>A0A2K8KBV6</accession>
<dbReference type="AlphaFoldDB" id="A0A2K8KBV6"/>
<dbReference type="Gene3D" id="2.40.50.140">
    <property type="entry name" value="Nucleic acid-binding proteins"/>
    <property type="match status" value="1"/>
</dbReference>
<evidence type="ECO:0000256" key="2">
    <source>
        <dbReference type="ARBA" id="ARBA00022980"/>
    </source>
</evidence>
<protein>
    <recommendedName>
        <fullName evidence="4">30S ribosomal protein S17</fullName>
    </recommendedName>
</protein>
<dbReference type="Pfam" id="PF00366">
    <property type="entry name" value="Ribosomal_S17"/>
    <property type="match status" value="1"/>
</dbReference>